<feature type="compositionally biased region" description="Acidic residues" evidence="12">
    <location>
        <begin position="1530"/>
        <end position="1541"/>
    </location>
</feature>
<dbReference type="InterPro" id="IPR011990">
    <property type="entry name" value="TPR-like_helical_dom_sf"/>
</dbReference>
<keyword evidence="4" id="KW-0963">Cytoplasm</keyword>
<dbReference type="Pfam" id="PF07699">
    <property type="entry name" value="Ephrin_rec_like"/>
    <property type="match status" value="1"/>
</dbReference>
<feature type="domain" description="Tyrosine-protein kinase ephrin type A/B receptor-like" evidence="14">
    <location>
        <begin position="2216"/>
        <end position="2254"/>
    </location>
</feature>
<evidence type="ECO:0000256" key="5">
    <source>
        <dbReference type="ARBA" id="ARBA00022737"/>
    </source>
</evidence>
<feature type="repeat" description="PPR" evidence="9">
    <location>
        <begin position="1125"/>
        <end position="1159"/>
    </location>
</feature>
<dbReference type="Gene3D" id="3.30.260.10">
    <property type="entry name" value="TCP-1-like chaperonin intermediate domain"/>
    <property type="match status" value="1"/>
</dbReference>
<dbReference type="PROSITE" id="PS00751">
    <property type="entry name" value="TCP1_2"/>
    <property type="match status" value="1"/>
</dbReference>
<evidence type="ECO:0000256" key="10">
    <source>
        <dbReference type="RuleBase" id="RU004187"/>
    </source>
</evidence>
<evidence type="ECO:0000259" key="14">
    <source>
        <dbReference type="Pfam" id="PF07699"/>
    </source>
</evidence>
<keyword evidence="8 10" id="KW-0143">Chaperone</keyword>
<keyword evidence="17" id="KW-1185">Reference proteome</keyword>
<dbReference type="Gene3D" id="1.10.560.10">
    <property type="entry name" value="GroEL-like equatorial domain"/>
    <property type="match status" value="1"/>
</dbReference>
<keyword evidence="6 10" id="KW-0547">Nucleotide-binding</keyword>
<feature type="repeat" description="PPR" evidence="9">
    <location>
        <begin position="625"/>
        <end position="659"/>
    </location>
</feature>
<feature type="transmembrane region" description="Helical" evidence="13">
    <location>
        <begin position="2370"/>
        <end position="2392"/>
    </location>
</feature>
<feature type="region of interest" description="Disordered" evidence="12">
    <location>
        <begin position="1622"/>
        <end position="1650"/>
    </location>
</feature>
<dbReference type="Pfam" id="PF17177">
    <property type="entry name" value="PPR_long"/>
    <property type="match status" value="2"/>
</dbReference>
<dbReference type="EMBL" id="CAXAMM010020001">
    <property type="protein sequence ID" value="CAK9046951.1"/>
    <property type="molecule type" value="Genomic_DNA"/>
</dbReference>
<evidence type="ECO:0000256" key="3">
    <source>
        <dbReference type="ARBA" id="ARBA00017187"/>
    </source>
</evidence>
<evidence type="ECO:0000256" key="8">
    <source>
        <dbReference type="ARBA" id="ARBA00023186"/>
    </source>
</evidence>
<dbReference type="SUPFAM" id="SSF54849">
    <property type="entry name" value="GroEL-intermediate domain like"/>
    <property type="match status" value="1"/>
</dbReference>
<comment type="similarity">
    <text evidence="2 10">Belongs to the TCP-1 chaperonin family.</text>
</comment>
<reference evidence="16 17" key="1">
    <citation type="submission" date="2024-02" db="EMBL/GenBank/DDBJ databases">
        <authorList>
            <person name="Chen Y."/>
            <person name="Shah S."/>
            <person name="Dougan E. K."/>
            <person name="Thang M."/>
            <person name="Chan C."/>
        </authorList>
    </citation>
    <scope>NUCLEOTIDE SEQUENCE [LARGE SCALE GENOMIC DNA]</scope>
</reference>
<dbReference type="Gene3D" id="3.50.7.10">
    <property type="entry name" value="GroEL"/>
    <property type="match status" value="1"/>
</dbReference>
<feature type="region of interest" description="Disordered" evidence="12">
    <location>
        <begin position="458"/>
        <end position="486"/>
    </location>
</feature>
<feature type="repeat" description="PPR" evidence="9">
    <location>
        <begin position="1090"/>
        <end position="1124"/>
    </location>
</feature>
<name>A0ABP0M612_9DINO</name>
<comment type="caution">
    <text evidence="16">The sequence shown here is derived from an EMBL/GenBank/DDBJ whole genome shotgun (WGS) entry which is preliminary data.</text>
</comment>
<comment type="subcellular location">
    <subcellularLocation>
        <location evidence="1">Cytoplasm</location>
    </subcellularLocation>
</comment>
<sequence>MLKMLLDPMGGIVMTNDGNAILREVDVSHPAAKNMIELSRAQDEEVGDGTTSVIILAGELLGVAEPLLEKKLHPTLIVSGYMKALEDAQTLLKELAYPVDVDDPKALGEIVRGSIDTKFASRFGSLISDLAIQAVKTVCIVKPDGRKEIDVKRFAKVEKIQGGELSDCKVLDGVMFNKDITHPRMRREIKNPRVVLLDCPLEYKKGESQTNVEITKEADWEKLLQQEEEEMRRVCDDILKVKPDLVITEKGVSDLAQHFLMKGGCSVIRRIRKTDNHRIARVTGAHICNRTEELQESMVGTRCGRFKVQKIGEDPKACSIILRGATRDVLNEIERNLQDAFGVARNIILEPLLLPGGGAVEMELAARLKEKSKTIEGSRQYAYKAVGEALEVIPRSLAHNCGADVVRAMTDLRARHATAGNAAFGIDGKTGKVADVKELSIFDTFAVKVQTLRSWVGTTRPSGIPGTDENSPSAPSAAAWAAGEEPKRGAERFRALPALPLRRSTLGVTRDCLGYHDKILRCAKAAKKHVLRKAGDAERAESWFSKMTDADFRPDLQAYNILMSAYAAGGDMDGTDEVLRSMQEVQCTPDAYTFSTAIQSCAPSGDISHAEEHLRNMQLLGIPLTEPVCNAKIAVHASAGDVEGAKQALKDMVRKGVPPGTISFNSAIATAVKAGNADAATQLAEEMKQSGLPLDIATYTSMVNLSAIKGNMDEAEKWIEVLKEIGQPKRQCFCMAASPEGHRCVFQVSQITSIDANLQAWSRVQHVHEEQQCDSSKFARALEANQSINTGQLESHDTALALSTAEEAMKDHSSAIKKEAEKTFAFDGDVVAALMRGMATAMVGIAAALADEKDLEQHKFCRACFSAVATMLDLAATLRQERCPKALWMQVEAILTGLGDQIGQGGDPILSAWMMYDSYARGLADRPSAYREKLPRMRIVAMIALRDALAASSGLLKESNSFADTCLAPIIDDILDTGHLKVSRDDLAALRDFYPKGGPVPGSEEEEDDVLEPNCSVSPNLESYNTLTKVYAQADKMSMAVKTMSQMRGQKISPDVITYTSVIGGFAATGKMKLVEEWLENMQQTSVSPNQVTFSTILRSCEKDHSVALAGHFLKKMQEMDVEPNRAIFNTLLNLYASARQLALAEGIFKEMVRKAEMPDLLAFGALVKAAARIPDMQRSLLWMERARNAALSPDARMFYSLLSSCAQVGDLPAIHQVLGNMKAQGLPEDVVTCAAVVRACGNAHDLKEAEKTLERLETIKPNEYTVNAMMTACASTKFPTKAEYWFSRLARKGAHIEVVGFNSLMANWKEDSMRMQHWLMRMRSVDVSPDVITFNGLLNSAAIVCDAGFAKRLWSDMEEIGKPTLGSYRAFAKALAREGHVQELAALLGRMEKSKFSSDVFCMRALLTACAAAKSKEAAQMAEELFRQHRATFAKDSYARQALRLATGNKYAKLAKEFKLEIKSEQDTTGPGLFLQDEKQSRSTVDFVLQNRTQHVSRGQAEETRRQMRSQKVRFETVQKSTGPTEPSEVPEPEDSEDTSDASGSFVLTSSEPLLRTLSLESRDVRRRSSARSGGRVWADNGDPFAWSLVNIISDAAERQGSLLWRYAALWWRSSAAKDTTAEQSAAAVPRPRTGGTGAESLGEGVSPSSLLLDEKGVESWDWDFDTDDDLAEDDSGEGKTEQSRGPECEKEANETRRLLQELGFVGELDSKDHCSWPGITCRDSCMVIRLHCDQCAGRLPQHIDLQDLQKVMLTSQNLSGNIEAFRNLQQLQDVYLGNTKVDGDIAVFSSTPLLHRLSMGNTHVGGRIDAFRATPFLAHVSLQNTEVSGDIDTFVSTPKLIHLSLTQTRVTGRVETFRATPGLGHLHLEGTQVTGDLQTFDATPGLTELHLGSTGVRGKIEVLKSCGALQVLLLQRTKVWGNLGPFVQAFSFLNLRRLSLGSTQVTGDLSTLVQLEILEEADLSKTEVTGGLTEAWRGKLKHLHTLKLSHSAVHFAPREGQLTQLKEHWAREYQEKQILPNLVNLELSGCPVNSSMEALLMPLAMSSLTVIKAASAGLFGEVPKLQGRVCTHYVSADKACYLQEVPFRLPFYHTLRILDFSESLVTIAEPPFAVGSRVLLRGIHGLRLGRNFLAAAVGWQVMLDMRWSELENQEGALELLTEGIMKCTESFDFRDDQAGFACRELVEGTLQVTPSKFLPDRLCRCVPGWHGTGAACIRCPQGTFSEQMGQTACSTCPANSTSPVGSTKESDCQCSFGSLQANGRCGCDVHQALQGSSCVPCARLHLQCNGTGHLASEATPEVNYTRLEDHSEEAHRCLPPEAFRRCPGAATVAVHCGSGYDGTLCARCAEGFWATKGRCQPCAAASSASIWSLAGLGIAAAFALAAFFGYRWIYGVPQPPGQSPPPPSAKSLLQKLISLQGPVLLQTAQLWGVLSHLGTRLGTSLGEGLVEVPYLEALQLTTTELQNSLNLQCTFDPQTVRTLAALSSPLAPLLLLLCCPVLELYRPGFGVSMALKILTVLFIGGASSTAELLSCQYEDGDGERLEHWAFRKAFPEFRCSKQDGLAFWVDAVGYSSAVAYGVLVPLFLASLMVRQYFALQKARLFISQAQVEPQRTSLQLQMLRLQQLPKEELPSRLMAAAAAHLAVHCRGKIHVQLLDGKVTLASTEVNEATEEIKFSAAKLIADVETSKDLDMLRSRKITEMLTERLVLQASSDRFLVGAQPLLCKYTLCQDVWMEVAMKLFAVGLVSCVSMSDAWKWAIAFSLGMAVLIGVAQPYMQPQISQLQSLSCFCLALASAAFVYDCAWLARASLLAPILLLLWQVQHPDCIEALAKRLYQELQSELPTLQRGEAHELHVQRVALQIAAVKAQFLTFQLTLSSRQALTDLFHHPCGMLIWLERVSMSSGSSGNGCGYAKLMADNFEDPNIVTFSALINAFEEGQHWEK</sequence>
<dbReference type="InterPro" id="IPR033443">
    <property type="entry name" value="PROP1-like_PPR_dom"/>
</dbReference>
<dbReference type="Pfam" id="PF00118">
    <property type="entry name" value="Cpn60_TCP1"/>
    <property type="match status" value="1"/>
</dbReference>
<evidence type="ECO:0000256" key="12">
    <source>
        <dbReference type="SAM" id="MobiDB-lite"/>
    </source>
</evidence>
<dbReference type="InterPro" id="IPR032675">
    <property type="entry name" value="LRR_dom_sf"/>
</dbReference>
<organism evidence="16 17">
    <name type="scientific">Durusdinium trenchii</name>
    <dbReference type="NCBI Taxonomy" id="1381693"/>
    <lineage>
        <taxon>Eukaryota</taxon>
        <taxon>Sar</taxon>
        <taxon>Alveolata</taxon>
        <taxon>Dinophyceae</taxon>
        <taxon>Suessiales</taxon>
        <taxon>Symbiodiniaceae</taxon>
        <taxon>Durusdinium</taxon>
    </lineage>
</organism>
<dbReference type="InterPro" id="IPR002194">
    <property type="entry name" value="Chaperonin_TCP-1_CS"/>
</dbReference>
<keyword evidence="13" id="KW-0812">Transmembrane</keyword>
<dbReference type="InterPro" id="IPR027409">
    <property type="entry name" value="GroEL-like_apical_dom_sf"/>
</dbReference>
<protein>
    <recommendedName>
        <fullName evidence="3 11">T-complex protein 1 subunit gamma</fullName>
    </recommendedName>
</protein>
<evidence type="ECO:0000256" key="9">
    <source>
        <dbReference type="PROSITE-ProRule" id="PRU00708"/>
    </source>
</evidence>
<keyword evidence="5" id="KW-0677">Repeat</keyword>
<dbReference type="SUPFAM" id="SSF52029">
    <property type="entry name" value="GroEL apical domain-like"/>
    <property type="match status" value="1"/>
</dbReference>
<proteinExistence type="inferred from homology"/>
<dbReference type="InterPro" id="IPR002885">
    <property type="entry name" value="PPR_rpt"/>
</dbReference>
<feature type="repeat" description="PPR" evidence="9">
    <location>
        <begin position="1020"/>
        <end position="1054"/>
    </location>
</feature>
<evidence type="ECO:0000256" key="6">
    <source>
        <dbReference type="ARBA" id="ARBA00022741"/>
    </source>
</evidence>
<dbReference type="SUPFAM" id="SSF48592">
    <property type="entry name" value="GroEL equatorial domain-like"/>
    <property type="match status" value="1"/>
</dbReference>
<evidence type="ECO:0000256" key="13">
    <source>
        <dbReference type="SAM" id="Phobius"/>
    </source>
</evidence>
<keyword evidence="13" id="KW-0472">Membrane</keyword>
<feature type="repeat" description="PPR" evidence="9">
    <location>
        <begin position="660"/>
        <end position="694"/>
    </location>
</feature>
<feature type="transmembrane region" description="Helical" evidence="13">
    <location>
        <begin position="2573"/>
        <end position="2595"/>
    </location>
</feature>
<dbReference type="PRINTS" id="PR00304">
    <property type="entry name" value="TCOMPLEXTCP1"/>
</dbReference>
<dbReference type="Gene3D" id="1.25.40.10">
    <property type="entry name" value="Tetratricopeptide repeat domain"/>
    <property type="match status" value="5"/>
</dbReference>
<evidence type="ECO:0000256" key="11">
    <source>
        <dbReference type="RuleBase" id="RU004191"/>
    </source>
</evidence>
<dbReference type="InterPro" id="IPR012719">
    <property type="entry name" value="Chap_CCT_gamma"/>
</dbReference>
<dbReference type="Gene3D" id="2.10.50.10">
    <property type="entry name" value="Tumor Necrosis Factor Receptor, subunit A, domain 2"/>
    <property type="match status" value="1"/>
</dbReference>
<evidence type="ECO:0000313" key="16">
    <source>
        <dbReference type="EMBL" id="CAK9046951.1"/>
    </source>
</evidence>
<dbReference type="SMART" id="SM01411">
    <property type="entry name" value="Ephrin_rec_like"/>
    <property type="match status" value="1"/>
</dbReference>
<dbReference type="Gene3D" id="3.80.10.10">
    <property type="entry name" value="Ribonuclease Inhibitor"/>
    <property type="match status" value="2"/>
</dbReference>
<dbReference type="NCBIfam" id="NF041083">
    <property type="entry name" value="thermosome_beta"/>
    <property type="match status" value="1"/>
</dbReference>
<feature type="compositionally biased region" description="Basic and acidic residues" evidence="12">
    <location>
        <begin position="1678"/>
        <end position="1694"/>
    </location>
</feature>
<dbReference type="Pfam" id="PF13041">
    <property type="entry name" value="PPR_2"/>
    <property type="match status" value="2"/>
</dbReference>
<dbReference type="NCBIfam" id="TIGR02344">
    <property type="entry name" value="chap_CCT_gamma"/>
    <property type="match status" value="1"/>
</dbReference>
<evidence type="ECO:0000256" key="2">
    <source>
        <dbReference type="ARBA" id="ARBA00008020"/>
    </source>
</evidence>
<evidence type="ECO:0000256" key="7">
    <source>
        <dbReference type="ARBA" id="ARBA00022840"/>
    </source>
</evidence>
<dbReference type="InterPro" id="IPR027413">
    <property type="entry name" value="GROEL-like_equatorial_sf"/>
</dbReference>
<feature type="domain" description="PROP1-like PPR" evidence="15">
    <location>
        <begin position="1094"/>
        <end position="1257"/>
    </location>
</feature>
<feature type="repeat" description="PPR" evidence="9">
    <location>
        <begin position="590"/>
        <end position="624"/>
    </location>
</feature>
<feature type="region of interest" description="Disordered" evidence="12">
    <location>
        <begin position="1665"/>
        <end position="1694"/>
    </location>
</feature>
<dbReference type="InterPro" id="IPR053374">
    <property type="entry name" value="TCP-1_chaperonin"/>
</dbReference>
<dbReference type="PANTHER" id="PTHR11353">
    <property type="entry name" value="CHAPERONIN"/>
    <property type="match status" value="1"/>
</dbReference>
<dbReference type="PROSITE" id="PS00995">
    <property type="entry name" value="TCP1_3"/>
    <property type="match status" value="1"/>
</dbReference>
<feature type="region of interest" description="Disordered" evidence="12">
    <location>
        <begin position="1491"/>
        <end position="1547"/>
    </location>
</feature>
<dbReference type="InterPro" id="IPR017998">
    <property type="entry name" value="Chaperone_TCP-1"/>
</dbReference>
<dbReference type="Proteomes" id="UP001642464">
    <property type="component" value="Unassembled WGS sequence"/>
</dbReference>
<feature type="transmembrane region" description="Helical" evidence="13">
    <location>
        <begin position="2763"/>
        <end position="2781"/>
    </location>
</feature>
<feature type="domain" description="PROP1-like PPR" evidence="15">
    <location>
        <begin position="606"/>
        <end position="723"/>
    </location>
</feature>
<dbReference type="InterPro" id="IPR027410">
    <property type="entry name" value="TCP-1-like_intermed_sf"/>
</dbReference>
<dbReference type="PROSITE" id="PS51375">
    <property type="entry name" value="PPR"/>
    <property type="match status" value="8"/>
</dbReference>
<dbReference type="Pfam" id="PF13812">
    <property type="entry name" value="PPR_3"/>
    <property type="match status" value="1"/>
</dbReference>
<evidence type="ECO:0000313" key="17">
    <source>
        <dbReference type="Proteomes" id="UP001642464"/>
    </source>
</evidence>
<dbReference type="InterPro" id="IPR011641">
    <property type="entry name" value="Tyr-kin_ephrin_A/B_rcpt-like"/>
</dbReference>
<feature type="compositionally biased region" description="Acidic residues" evidence="12">
    <location>
        <begin position="1665"/>
        <end position="1677"/>
    </location>
</feature>
<evidence type="ECO:0000256" key="1">
    <source>
        <dbReference type="ARBA" id="ARBA00004496"/>
    </source>
</evidence>
<keyword evidence="13" id="KW-1133">Transmembrane helix</keyword>
<feature type="transmembrane region" description="Helical" evidence="13">
    <location>
        <begin position="2485"/>
        <end position="2507"/>
    </location>
</feature>
<evidence type="ECO:0000259" key="15">
    <source>
        <dbReference type="Pfam" id="PF17177"/>
    </source>
</evidence>
<feature type="repeat" description="PPR" evidence="9">
    <location>
        <begin position="555"/>
        <end position="589"/>
    </location>
</feature>
<dbReference type="InterPro" id="IPR002423">
    <property type="entry name" value="Cpn60/GroEL/TCP-1"/>
</dbReference>
<dbReference type="CDD" id="cd03337">
    <property type="entry name" value="TCP1_gamma"/>
    <property type="match status" value="1"/>
</dbReference>
<evidence type="ECO:0000256" key="4">
    <source>
        <dbReference type="ARBA" id="ARBA00022490"/>
    </source>
</evidence>
<feature type="repeat" description="PPR" evidence="9">
    <location>
        <begin position="1055"/>
        <end position="1089"/>
    </location>
</feature>
<keyword evidence="7 10" id="KW-0067">ATP-binding</keyword>
<dbReference type="NCBIfam" id="TIGR00756">
    <property type="entry name" value="PPR"/>
    <property type="match status" value="3"/>
</dbReference>
<feature type="compositionally biased region" description="Low complexity" evidence="12">
    <location>
        <begin position="471"/>
        <end position="482"/>
    </location>
</feature>
<dbReference type="SUPFAM" id="SSF52058">
    <property type="entry name" value="L domain-like"/>
    <property type="match status" value="1"/>
</dbReference>
<gene>
    <name evidence="16" type="ORF">SCF082_LOCUS26357</name>
</gene>
<accession>A0ABP0M612</accession>